<dbReference type="PIRSF" id="PIRSF000137">
    <property type="entry name" value="Alcohol_oxidase"/>
    <property type="match status" value="1"/>
</dbReference>
<feature type="active site" description="Proton donor" evidence="6">
    <location>
        <position position="545"/>
    </location>
</feature>
<evidence type="ECO:0000256" key="5">
    <source>
        <dbReference type="ARBA" id="ARBA00023002"/>
    </source>
</evidence>
<dbReference type="Gene3D" id="3.30.560.10">
    <property type="entry name" value="Glucose Oxidase, domain 3"/>
    <property type="match status" value="1"/>
</dbReference>
<dbReference type="PANTHER" id="PTHR11552:SF201">
    <property type="entry name" value="GLUCOSE-METHANOL-CHOLINE OXIDOREDUCTASE N-TERMINAL DOMAIN-CONTAINING PROTEIN"/>
    <property type="match status" value="1"/>
</dbReference>
<evidence type="ECO:0000256" key="4">
    <source>
        <dbReference type="ARBA" id="ARBA00022827"/>
    </source>
</evidence>
<dbReference type="EMBL" id="SBHS01000003">
    <property type="protein sequence ID" value="TWU77637.1"/>
    <property type="molecule type" value="Genomic_DNA"/>
</dbReference>
<dbReference type="GO" id="GO:0016614">
    <property type="term" value="F:oxidoreductase activity, acting on CH-OH group of donors"/>
    <property type="evidence" value="ECO:0007669"/>
    <property type="project" value="InterPro"/>
</dbReference>
<dbReference type="Gene3D" id="4.10.450.10">
    <property type="entry name" value="Glucose Oxidase, domain 2"/>
    <property type="match status" value="1"/>
</dbReference>
<dbReference type="InterPro" id="IPR007867">
    <property type="entry name" value="GMC_OxRtase_C"/>
</dbReference>
<dbReference type="Gene3D" id="3.50.50.60">
    <property type="entry name" value="FAD/NAD(P)-binding domain"/>
    <property type="match status" value="1"/>
</dbReference>
<feature type="binding site" evidence="7">
    <location>
        <position position="129"/>
    </location>
    <ligand>
        <name>FAD</name>
        <dbReference type="ChEBI" id="CHEBI:57692"/>
    </ligand>
</feature>
<dbReference type="InterPro" id="IPR036188">
    <property type="entry name" value="FAD/NAD-bd_sf"/>
</dbReference>
<evidence type="ECO:0000256" key="1">
    <source>
        <dbReference type="ARBA" id="ARBA00001974"/>
    </source>
</evidence>
<evidence type="ECO:0000256" key="7">
    <source>
        <dbReference type="PIRSR" id="PIRSR000137-2"/>
    </source>
</evidence>
<evidence type="ECO:0000256" key="3">
    <source>
        <dbReference type="ARBA" id="ARBA00022630"/>
    </source>
</evidence>
<comment type="similarity">
    <text evidence="2 8">Belongs to the GMC oxidoreductase family.</text>
</comment>
<sequence length="609" mass="65960">MAVLLPPNLRGKLRRGDPFQHVRFDAGIGCTGGHGRVATDAAKNSFDDVIVGAGTAGNIVANRLSQDPELSVAVIDPGVDQRGNPNVTNPMAWLKNLGSSTDWNYQTVPQANASNRMLNVHAGKGIGGTSLINGMTYIRGDRAQFDALEQFGNVDWNWDAMLKYYKKVEKIFSPDSAQIKAGASIEPLYHGISGELHVAFNPMLANGSLYGRLKSSWAAMREGVNRDPNSGATKGFSVWPQTLDPVENRRWDSATAFYWPIIHRPNLKHLNGTVSKLLWRDGTVAPEAQATGVEYLGPDGKKTTVQAKKEVILSAGALRTPLILEASGVGNPRLLKQKGVRVVVDSPGVGENMIDQTLTALFYNTNATIKGYTPYATFVTAADIYGTNIDRVAEDTKAKLGQWARQLARASQGGVNASALERIFQIQHDVIFNKHVTLAEILSTARGDKIGTTYWHLMPFARGSVHMSSVDDLSKPIIDPKYFSVDFDLDTQVESGKLSVEFGATSPAKEIIVGQLAPNATVLPPGATDEQWREYLTESSSSNSHAIGTAAMMSKELGGVVDPRLKVYGTKNVRVVDASVLPMQFSGHLTATIYAVADRASDLILERVD</sequence>
<dbReference type="SUPFAM" id="SSF51905">
    <property type="entry name" value="FAD/NAD(P)-binding domain"/>
    <property type="match status" value="1"/>
</dbReference>
<dbReference type="Pfam" id="PF05199">
    <property type="entry name" value="GMC_oxred_C"/>
    <property type="match status" value="1"/>
</dbReference>
<comment type="cofactor">
    <cofactor evidence="1 7">
        <name>FAD</name>
        <dbReference type="ChEBI" id="CHEBI:57692"/>
    </cofactor>
</comment>
<dbReference type="InterPro" id="IPR000172">
    <property type="entry name" value="GMC_OxRdtase_N"/>
</dbReference>
<evidence type="ECO:0000313" key="11">
    <source>
        <dbReference type="EMBL" id="TWU77637.1"/>
    </source>
</evidence>
<dbReference type="InterPro" id="IPR012132">
    <property type="entry name" value="GMC_OxRdtase"/>
</dbReference>
<proteinExistence type="inferred from homology"/>
<keyword evidence="4 7" id="KW-0274">FAD</keyword>
<keyword evidence="3 8" id="KW-0285">Flavoprotein</keyword>
<organism evidence="11 12">
    <name type="scientific">Metarhizium rileyi (strain RCEF 4871)</name>
    <name type="common">Nomuraea rileyi</name>
    <dbReference type="NCBI Taxonomy" id="1649241"/>
    <lineage>
        <taxon>Eukaryota</taxon>
        <taxon>Fungi</taxon>
        <taxon>Dikarya</taxon>
        <taxon>Ascomycota</taxon>
        <taxon>Pezizomycotina</taxon>
        <taxon>Sordariomycetes</taxon>
        <taxon>Hypocreomycetidae</taxon>
        <taxon>Hypocreales</taxon>
        <taxon>Clavicipitaceae</taxon>
        <taxon>Metarhizium</taxon>
    </lineage>
</organism>
<comment type="caution">
    <text evidence="11">The sequence shown here is derived from an EMBL/GenBank/DDBJ whole genome shotgun (WGS) entry which is preliminary data.</text>
</comment>
<dbReference type="Pfam" id="PF00732">
    <property type="entry name" value="GMC_oxred_N"/>
    <property type="match status" value="1"/>
</dbReference>
<dbReference type="PANTHER" id="PTHR11552">
    <property type="entry name" value="GLUCOSE-METHANOL-CHOLINE GMC OXIDOREDUCTASE"/>
    <property type="match status" value="1"/>
</dbReference>
<keyword evidence="5" id="KW-0560">Oxidoreductase</keyword>
<evidence type="ECO:0000256" key="6">
    <source>
        <dbReference type="PIRSR" id="PIRSR000137-1"/>
    </source>
</evidence>
<gene>
    <name evidence="11" type="ORF">ED733_008040</name>
</gene>
<name>A0A5C6GLZ5_METRR</name>
<feature type="domain" description="Glucose-methanol-choline oxidoreductase N-terminal" evidence="10">
    <location>
        <begin position="316"/>
        <end position="330"/>
    </location>
</feature>
<accession>A0A5C6GLZ5</accession>
<reference evidence="12" key="1">
    <citation type="submission" date="2018-12" db="EMBL/GenBank/DDBJ databases">
        <title>The complete genome of Metarhizium rileyi, a key fungal pathogen of Lepidoptera.</title>
        <authorList>
            <person name="Binneck E."/>
            <person name="Lastra C.C.L."/>
            <person name="Sosa-Gomez D.R."/>
        </authorList>
    </citation>
    <scope>NUCLEOTIDE SEQUENCE [LARGE SCALE GENOMIC DNA]</scope>
    <source>
        <strain evidence="12">Cep018-CH2</strain>
    </source>
</reference>
<dbReference type="Proteomes" id="UP000317257">
    <property type="component" value="Unassembled WGS sequence"/>
</dbReference>
<dbReference type="InterPro" id="IPR027424">
    <property type="entry name" value="Glucose_Oxidase_domain_2"/>
</dbReference>
<feature type="domain" description="Glucose-methanol-choline oxidoreductase N-terminal" evidence="9">
    <location>
        <begin position="123"/>
        <end position="146"/>
    </location>
</feature>
<dbReference type="GO" id="GO:0050660">
    <property type="term" value="F:flavin adenine dinucleotide binding"/>
    <property type="evidence" value="ECO:0007669"/>
    <property type="project" value="InterPro"/>
</dbReference>
<dbReference type="AlphaFoldDB" id="A0A5C6GLZ5"/>
<evidence type="ECO:0000259" key="9">
    <source>
        <dbReference type="PROSITE" id="PS00623"/>
    </source>
</evidence>
<evidence type="ECO:0000256" key="2">
    <source>
        <dbReference type="ARBA" id="ARBA00010790"/>
    </source>
</evidence>
<evidence type="ECO:0000313" key="12">
    <source>
        <dbReference type="Proteomes" id="UP000317257"/>
    </source>
</evidence>
<feature type="active site" description="Proton acceptor" evidence="6">
    <location>
        <position position="588"/>
    </location>
</feature>
<dbReference type="SUPFAM" id="SSF54373">
    <property type="entry name" value="FAD-linked reductases, C-terminal domain"/>
    <property type="match status" value="1"/>
</dbReference>
<evidence type="ECO:0000259" key="10">
    <source>
        <dbReference type="PROSITE" id="PS00624"/>
    </source>
</evidence>
<dbReference type="PROSITE" id="PS00623">
    <property type="entry name" value="GMC_OXRED_1"/>
    <property type="match status" value="1"/>
</dbReference>
<dbReference type="PROSITE" id="PS00624">
    <property type="entry name" value="GMC_OXRED_2"/>
    <property type="match status" value="1"/>
</dbReference>
<protein>
    <recommendedName>
        <fullName evidence="9 10">Glucose-methanol-choline oxidoreductase N-terminal domain-containing protein</fullName>
    </recommendedName>
</protein>
<evidence type="ECO:0000256" key="8">
    <source>
        <dbReference type="RuleBase" id="RU003968"/>
    </source>
</evidence>